<dbReference type="STRING" id="333138.LQ50_06305"/>
<dbReference type="AlphaFoldDB" id="A0A0B0IMU1"/>
<dbReference type="Proteomes" id="UP000030832">
    <property type="component" value="Unassembled WGS sequence"/>
</dbReference>
<dbReference type="PANTHER" id="PTHR31793">
    <property type="entry name" value="4-HYDROXYBENZOYL-COA THIOESTERASE FAMILY MEMBER"/>
    <property type="match status" value="1"/>
</dbReference>
<keyword evidence="2" id="KW-0378">Hydrolase</keyword>
<dbReference type="OrthoDB" id="9799036at2"/>
<evidence type="ECO:0000313" key="3">
    <source>
        <dbReference type="EMBL" id="KHF40996.1"/>
    </source>
</evidence>
<dbReference type="InterPro" id="IPR050563">
    <property type="entry name" value="4-hydroxybenzoyl-CoA_TE"/>
</dbReference>
<accession>A0A0B0IMU1</accession>
<dbReference type="RefSeq" id="WP_034627050.1">
    <property type="nucleotide sequence ID" value="NZ_JRJU01000005.1"/>
</dbReference>
<comment type="similarity">
    <text evidence="1">Belongs to the 4-hydroxybenzoyl-CoA thioesterase family.</text>
</comment>
<dbReference type="CDD" id="cd00586">
    <property type="entry name" value="4HBT"/>
    <property type="match status" value="1"/>
</dbReference>
<proteinExistence type="inferred from homology"/>
<protein>
    <submittedName>
        <fullName evidence="3">Uncharacterized protein</fullName>
    </submittedName>
</protein>
<dbReference type="Gene3D" id="3.10.129.10">
    <property type="entry name" value="Hotdog Thioesterase"/>
    <property type="match status" value="1"/>
</dbReference>
<dbReference type="PIRSF" id="PIRSF003230">
    <property type="entry name" value="YbgC"/>
    <property type="match status" value="1"/>
</dbReference>
<gene>
    <name evidence="3" type="ORF">LQ50_06305</name>
</gene>
<reference evidence="3 4" key="1">
    <citation type="submission" date="2014-09" db="EMBL/GenBank/DDBJ databases">
        <title>Genome sequencing and annotation of Bacillus Okhensis strain Kh10-101T.</title>
        <authorList>
            <person name="Prakash J.S."/>
        </authorList>
    </citation>
    <scope>NUCLEOTIDE SEQUENCE [LARGE SCALE GENOMIC DNA]</scope>
    <source>
        <strain evidence="4">Kh10-101T</strain>
    </source>
</reference>
<evidence type="ECO:0000256" key="2">
    <source>
        <dbReference type="ARBA" id="ARBA00022801"/>
    </source>
</evidence>
<dbReference type="InterPro" id="IPR029069">
    <property type="entry name" value="HotDog_dom_sf"/>
</dbReference>
<keyword evidence="4" id="KW-1185">Reference proteome</keyword>
<dbReference type="Pfam" id="PF13279">
    <property type="entry name" value="4HBT_2"/>
    <property type="match status" value="1"/>
</dbReference>
<dbReference type="GO" id="GO:0047617">
    <property type="term" value="F:fatty acyl-CoA hydrolase activity"/>
    <property type="evidence" value="ECO:0007669"/>
    <property type="project" value="TreeGrafter"/>
</dbReference>
<dbReference type="PANTHER" id="PTHR31793:SF24">
    <property type="entry name" value="LONG-CHAIN ACYL-COA THIOESTERASE FADM"/>
    <property type="match status" value="1"/>
</dbReference>
<evidence type="ECO:0000313" key="4">
    <source>
        <dbReference type="Proteomes" id="UP000030832"/>
    </source>
</evidence>
<dbReference type="InterPro" id="IPR006684">
    <property type="entry name" value="YbgC/YbaW"/>
</dbReference>
<dbReference type="EMBL" id="JRJU01000005">
    <property type="protein sequence ID" value="KHF40996.1"/>
    <property type="molecule type" value="Genomic_DNA"/>
</dbReference>
<evidence type="ECO:0000256" key="1">
    <source>
        <dbReference type="ARBA" id="ARBA00005953"/>
    </source>
</evidence>
<comment type="caution">
    <text evidence="3">The sequence shown here is derived from an EMBL/GenBank/DDBJ whole genome shotgun (WGS) entry which is preliminary data.</text>
</comment>
<dbReference type="SUPFAM" id="SSF54637">
    <property type="entry name" value="Thioesterase/thiol ester dehydrase-isomerase"/>
    <property type="match status" value="1"/>
</dbReference>
<dbReference type="eggNOG" id="COG0824">
    <property type="taxonomic scope" value="Bacteria"/>
</dbReference>
<name>A0A0B0IMU1_9BACI</name>
<sequence length="149" mass="17011">MKIPSYIEDLESWLSSFHFYIPVQVRFSETDAFGHLNNTNAFVFFEDARLALFKELGLMQKWAKSSYSQIIVVADLQCDFHKQVLFDEQLRIGVKVERLGTSSVDLHYIALTKEESICLTGRGTIVQISKETGRGVAFDEEARKLLEGN</sequence>
<organism evidence="3 4">
    <name type="scientific">Halalkalibacter okhensis</name>
    <dbReference type="NCBI Taxonomy" id="333138"/>
    <lineage>
        <taxon>Bacteria</taxon>
        <taxon>Bacillati</taxon>
        <taxon>Bacillota</taxon>
        <taxon>Bacilli</taxon>
        <taxon>Bacillales</taxon>
        <taxon>Bacillaceae</taxon>
        <taxon>Halalkalibacter</taxon>
    </lineage>
</organism>